<evidence type="ECO:0000313" key="3">
    <source>
        <dbReference type="Proteomes" id="UP000182740"/>
    </source>
</evidence>
<feature type="compositionally biased region" description="Basic and acidic residues" evidence="1">
    <location>
        <begin position="534"/>
        <end position="562"/>
    </location>
</feature>
<protein>
    <submittedName>
        <fullName evidence="2">Uncharacterized protein</fullName>
    </submittedName>
</protein>
<dbReference type="EMBL" id="FPJG01000006">
    <property type="protein sequence ID" value="SFW86885.1"/>
    <property type="molecule type" value="Genomic_DNA"/>
</dbReference>
<name>A0A1K1SSM6_9PSEU</name>
<feature type="region of interest" description="Disordered" evidence="1">
    <location>
        <begin position="508"/>
        <end position="590"/>
    </location>
</feature>
<sequence>MRTVRVACVQGAEAIEPTQAVSVEPAVRIIDGQLLDGPPRSVQSSGCLAGLAGASADFCVHRVGASADGVAGAAVRVDRRGAGDRPCRGQVAGCMQGHHGVARLDRGSMASVGRRSAALVALVYRTMAASSSRVSNAKRPASELVLHSAARARAETVGSGQRLRRRVRPRRRPGDLSPRRPRRSRRADPSHRAGQQKHHQGPAASWPSVLPHAGDDPPVRTCAFIFGGRLNENVRLLTAGLARHRGDPSVDQVAALSLAAWIALIQGNHVRAAPLLDQAEAAAAALDLDDAFGPLDIARATRLWLVEQDPARARDSLSLFRRAAEAFRAAGAIADEWLARLFLTMSAASLRRLDVARTESVTLLTDAEEAQAPWCISWALWSRALVELLDSRPRHAAGSAQEASRIQREIGDAWGPAWSLWLIALIAAQLGEFTTAAQVLGGARAQQQSTQASVLGLTPFLRLQRQAETAGRHALGKDAHGNDEWDSHVTAAQKLSTSEMHALALAPLASPEPDPLPAGIPPPPPPPPPRIRSRRIDRPRVDERIDSRPAADVAPDRQHARLESQPQARHGEPDRNRRPVPHHPCRPDRP</sequence>
<dbReference type="AlphaFoldDB" id="A0A1K1SSM6"/>
<dbReference type="Proteomes" id="UP000182740">
    <property type="component" value="Unassembled WGS sequence"/>
</dbReference>
<evidence type="ECO:0000256" key="1">
    <source>
        <dbReference type="SAM" id="MobiDB-lite"/>
    </source>
</evidence>
<dbReference type="STRING" id="546364.SAMN04489730_6528"/>
<organism evidence="2 3">
    <name type="scientific">Amycolatopsis australiensis</name>
    <dbReference type="NCBI Taxonomy" id="546364"/>
    <lineage>
        <taxon>Bacteria</taxon>
        <taxon>Bacillati</taxon>
        <taxon>Actinomycetota</taxon>
        <taxon>Actinomycetes</taxon>
        <taxon>Pseudonocardiales</taxon>
        <taxon>Pseudonocardiaceae</taxon>
        <taxon>Amycolatopsis</taxon>
    </lineage>
</organism>
<keyword evidence="3" id="KW-1185">Reference proteome</keyword>
<evidence type="ECO:0000313" key="2">
    <source>
        <dbReference type="EMBL" id="SFW86885.1"/>
    </source>
</evidence>
<feature type="compositionally biased region" description="Basic residues" evidence="1">
    <location>
        <begin position="162"/>
        <end position="171"/>
    </location>
</feature>
<accession>A0A1K1SSM6</accession>
<proteinExistence type="predicted"/>
<reference evidence="3" key="1">
    <citation type="submission" date="2016-11" db="EMBL/GenBank/DDBJ databases">
        <authorList>
            <person name="Varghese N."/>
            <person name="Submissions S."/>
        </authorList>
    </citation>
    <scope>NUCLEOTIDE SEQUENCE [LARGE SCALE GENOMIC DNA]</scope>
    <source>
        <strain evidence="3">DSM 44671</strain>
    </source>
</reference>
<feature type="compositionally biased region" description="Pro residues" evidence="1">
    <location>
        <begin position="510"/>
        <end position="530"/>
    </location>
</feature>
<feature type="region of interest" description="Disordered" evidence="1">
    <location>
        <begin position="151"/>
        <end position="212"/>
    </location>
</feature>
<gene>
    <name evidence="2" type="ORF">SAMN04489730_6528</name>
</gene>